<evidence type="ECO:0000313" key="2">
    <source>
        <dbReference type="EMBL" id="KAL3312585.1"/>
    </source>
</evidence>
<keyword evidence="3" id="KW-1185">Reference proteome</keyword>
<sequence>MKWYVYINKLRLTLQLVKNLTPYSRMKPCTHMVEPKVVRKYEQCNEKTASKKVCSTTLEKPHQLFWEKRFKDLIIVDANTGEKLPPPKLPENIQNAGFIGINDEHILLSLIDSLTSKTNLISGQNAQQAVIEKNPCIAIQPNQPLIKGYIVTDDDIKQQELKVREIRNKLQMARKRLNQFYTIETEG</sequence>
<name>A0ABD2PYS3_9PLAT</name>
<dbReference type="InterPro" id="IPR025884">
    <property type="entry name" value="MeCpG-bd_2/3_C_dom"/>
</dbReference>
<reference evidence="2 3" key="1">
    <citation type="submission" date="2024-11" db="EMBL/GenBank/DDBJ databases">
        <title>Adaptive evolution of stress response genes in parasites aligns with host niche diversity.</title>
        <authorList>
            <person name="Hahn C."/>
            <person name="Resl P."/>
        </authorList>
    </citation>
    <scope>NUCLEOTIDE SEQUENCE [LARGE SCALE GENOMIC DNA]</scope>
    <source>
        <strain evidence="2">EGGRZ-B1_66</strain>
        <tissue evidence="2">Body</tissue>
    </source>
</reference>
<evidence type="ECO:0000259" key="1">
    <source>
        <dbReference type="Pfam" id="PF14048"/>
    </source>
</evidence>
<accession>A0ABD2PYS3</accession>
<dbReference type="Proteomes" id="UP001626550">
    <property type="component" value="Unassembled WGS sequence"/>
</dbReference>
<proteinExistence type="predicted"/>
<evidence type="ECO:0000313" key="3">
    <source>
        <dbReference type="Proteomes" id="UP001626550"/>
    </source>
</evidence>
<comment type="caution">
    <text evidence="2">The sequence shown here is derived from an EMBL/GenBank/DDBJ whole genome shotgun (WGS) entry which is preliminary data.</text>
</comment>
<protein>
    <submittedName>
        <fullName evidence="2">Methyl-CpG-binding domain protein 2</fullName>
    </submittedName>
</protein>
<organism evidence="2 3">
    <name type="scientific">Cichlidogyrus casuarinus</name>
    <dbReference type="NCBI Taxonomy" id="1844966"/>
    <lineage>
        <taxon>Eukaryota</taxon>
        <taxon>Metazoa</taxon>
        <taxon>Spiralia</taxon>
        <taxon>Lophotrochozoa</taxon>
        <taxon>Platyhelminthes</taxon>
        <taxon>Monogenea</taxon>
        <taxon>Monopisthocotylea</taxon>
        <taxon>Dactylogyridea</taxon>
        <taxon>Ancyrocephalidae</taxon>
        <taxon>Cichlidogyrus</taxon>
    </lineage>
</organism>
<dbReference type="Pfam" id="PF14048">
    <property type="entry name" value="MBD_C"/>
    <property type="match status" value="1"/>
</dbReference>
<feature type="domain" description="Methyl-CpG binding protein 2/3 C-terminal" evidence="1">
    <location>
        <begin position="81"/>
        <end position="173"/>
    </location>
</feature>
<dbReference type="EMBL" id="JBJKFK010001639">
    <property type="protein sequence ID" value="KAL3312585.1"/>
    <property type="molecule type" value="Genomic_DNA"/>
</dbReference>
<dbReference type="AlphaFoldDB" id="A0ABD2PYS3"/>
<gene>
    <name evidence="2" type="primary">MBD2</name>
    <name evidence="2" type="ORF">Ciccas_008821</name>
</gene>